<dbReference type="RefSeq" id="WP_145184388.1">
    <property type="nucleotide sequence ID" value="NZ_CP036290.1"/>
</dbReference>
<dbReference type="Gene3D" id="2.60.200.20">
    <property type="match status" value="1"/>
</dbReference>
<feature type="region of interest" description="Disordered" evidence="1">
    <location>
        <begin position="123"/>
        <end position="179"/>
    </location>
</feature>
<evidence type="ECO:0000256" key="1">
    <source>
        <dbReference type="SAM" id="MobiDB-lite"/>
    </source>
</evidence>
<name>A0A518CXB8_9BACT</name>
<dbReference type="AlphaFoldDB" id="A0A518CXB8"/>
<evidence type="ECO:0000313" key="4">
    <source>
        <dbReference type="EMBL" id="QDU83881.1"/>
    </source>
</evidence>
<keyword evidence="2" id="KW-0472">Membrane</keyword>
<dbReference type="SUPFAM" id="SSF49879">
    <property type="entry name" value="SMAD/FHA domain"/>
    <property type="match status" value="1"/>
</dbReference>
<dbReference type="InterPro" id="IPR032030">
    <property type="entry name" value="YscD_cytoplasmic_dom"/>
</dbReference>
<evidence type="ECO:0000313" key="5">
    <source>
        <dbReference type="Proteomes" id="UP000319342"/>
    </source>
</evidence>
<protein>
    <submittedName>
        <fullName evidence="4">Oxoglutarate dehydrogenase inhibitor</fullName>
    </submittedName>
</protein>
<keyword evidence="2" id="KW-1133">Transmembrane helix</keyword>
<dbReference type="CDD" id="cd00060">
    <property type="entry name" value="FHA"/>
    <property type="match status" value="1"/>
</dbReference>
<dbReference type="OrthoDB" id="9816434at2"/>
<dbReference type="InterPro" id="IPR000253">
    <property type="entry name" value="FHA_dom"/>
</dbReference>
<keyword evidence="5" id="KW-1185">Reference proteome</keyword>
<evidence type="ECO:0000256" key="2">
    <source>
        <dbReference type="SAM" id="Phobius"/>
    </source>
</evidence>
<keyword evidence="2" id="KW-0812">Transmembrane</keyword>
<dbReference type="InterPro" id="IPR050923">
    <property type="entry name" value="Cell_Proc_Reg/RNA_Proc"/>
</dbReference>
<feature type="domain" description="FHA" evidence="3">
    <location>
        <begin position="26"/>
        <end position="75"/>
    </location>
</feature>
<dbReference type="EMBL" id="CP036290">
    <property type="protein sequence ID" value="QDU83881.1"/>
    <property type="molecule type" value="Genomic_DNA"/>
</dbReference>
<dbReference type="InterPro" id="IPR008984">
    <property type="entry name" value="SMAD_FHA_dom_sf"/>
</dbReference>
<sequence length="730" mass="75010">MSQRLALRFLSGSHEGESFPITGGGLTIGRRPANDVALDDGSVSGAHAKLTVEDGDLWVEDLGSTNGTRVGGRKVERMSLLAGDELSFGSVRARVVEEEVSSAPAPASASPFFEDDDEISLEEPDDVPAAAPSMPARSASEPAPSMPSAAAAPAPRPAPQSAPAARAPRPAPVAPALELDDDDGTIEADLDAFDRRQKGSKAVTLAVVAVLVIGAGVGGWLAFGQGGGSDEDDQQVVAVPAIEGNLLGADFSFEQPVSAAAWESFGEAPAVLSRGRGGALSGRSGLYGSFGSEAGTEVEAGQVDWAAEMSERVRVRVGQVLTGTADFAVEGDGWVRAGILFETDAGVDGRGNVLWGPPGRGADGSVATAAMVPTGVTGARLVLAAGGNATVSIDDAAVVLGAELPGPGEVGELEVATTGPAASAGTVVLARSDRALVVVRAARDASAHAAGHVLAVERASDGAPRIALRLGAARGATERRLHLEIPAATGDVARRIAVVAGGDYRAFGAEFEVEDATQLLVGRGLELVRFEFDAPVTVRGRRDEFGALVDVQLGALESVGVQLAFTAERGEAATLAAATRRAGKEGRLGDALAGWEQVLSRFGFQDDLVDEAEATVGSLTTQGRQELDALTQDVVRAAFFALPGVYDECAARARDLRDRYTAASGATNPVREGANELLERIASERTALVEAIDATEPDRSSAILEFLNRTGQEPLVERLTSDAAPGSDGR</sequence>
<feature type="compositionally biased region" description="Low complexity" evidence="1">
    <location>
        <begin position="128"/>
        <end position="153"/>
    </location>
</feature>
<evidence type="ECO:0000259" key="3">
    <source>
        <dbReference type="PROSITE" id="PS50006"/>
    </source>
</evidence>
<dbReference type="SMART" id="SM00240">
    <property type="entry name" value="FHA"/>
    <property type="match status" value="1"/>
</dbReference>
<accession>A0A518CXB8</accession>
<dbReference type="PANTHER" id="PTHR23308">
    <property type="entry name" value="NUCLEAR INHIBITOR OF PROTEIN PHOSPHATASE-1"/>
    <property type="match status" value="1"/>
</dbReference>
<dbReference type="Proteomes" id="UP000319342">
    <property type="component" value="Chromosome"/>
</dbReference>
<organism evidence="4 5">
    <name type="scientific">Rohdeia mirabilis</name>
    <dbReference type="NCBI Taxonomy" id="2528008"/>
    <lineage>
        <taxon>Bacteria</taxon>
        <taxon>Pseudomonadati</taxon>
        <taxon>Planctomycetota</taxon>
        <taxon>Planctomycetia</taxon>
        <taxon>Planctomycetia incertae sedis</taxon>
        <taxon>Rohdeia</taxon>
    </lineage>
</organism>
<dbReference type="Pfam" id="PF16697">
    <property type="entry name" value="Yop-YscD_cpl"/>
    <property type="match status" value="1"/>
</dbReference>
<proteinExistence type="predicted"/>
<gene>
    <name evidence="4" type="primary">odhI</name>
    <name evidence="4" type="ORF">Pla163_09820</name>
</gene>
<reference evidence="4 5" key="1">
    <citation type="submission" date="2019-02" db="EMBL/GenBank/DDBJ databases">
        <title>Deep-cultivation of Planctomycetes and their phenomic and genomic characterization uncovers novel biology.</title>
        <authorList>
            <person name="Wiegand S."/>
            <person name="Jogler M."/>
            <person name="Boedeker C."/>
            <person name="Pinto D."/>
            <person name="Vollmers J."/>
            <person name="Rivas-Marin E."/>
            <person name="Kohn T."/>
            <person name="Peeters S.H."/>
            <person name="Heuer A."/>
            <person name="Rast P."/>
            <person name="Oberbeckmann S."/>
            <person name="Bunk B."/>
            <person name="Jeske O."/>
            <person name="Meyerdierks A."/>
            <person name="Storesund J.E."/>
            <person name="Kallscheuer N."/>
            <person name="Luecker S."/>
            <person name="Lage O.M."/>
            <person name="Pohl T."/>
            <person name="Merkel B.J."/>
            <person name="Hornburger P."/>
            <person name="Mueller R.-W."/>
            <person name="Bruemmer F."/>
            <person name="Labrenz M."/>
            <person name="Spormann A.M."/>
            <person name="Op den Camp H."/>
            <person name="Overmann J."/>
            <person name="Amann R."/>
            <person name="Jetten M.S.M."/>
            <person name="Mascher T."/>
            <person name="Medema M.H."/>
            <person name="Devos D.P."/>
            <person name="Kaster A.-K."/>
            <person name="Ovreas L."/>
            <person name="Rohde M."/>
            <person name="Galperin M.Y."/>
            <person name="Jogler C."/>
        </authorList>
    </citation>
    <scope>NUCLEOTIDE SEQUENCE [LARGE SCALE GENOMIC DNA]</scope>
    <source>
        <strain evidence="4 5">Pla163</strain>
    </source>
</reference>
<dbReference type="PROSITE" id="PS50006">
    <property type="entry name" value="FHA_DOMAIN"/>
    <property type="match status" value="1"/>
</dbReference>
<feature type="transmembrane region" description="Helical" evidence="2">
    <location>
        <begin position="202"/>
        <end position="223"/>
    </location>
</feature>